<evidence type="ECO:0000313" key="2">
    <source>
        <dbReference type="Proteomes" id="UP001177021"/>
    </source>
</evidence>
<gene>
    <name evidence="1" type="ORF">MILVUS5_LOCUS181</name>
</gene>
<comment type="caution">
    <text evidence="1">The sequence shown here is derived from an EMBL/GenBank/DDBJ whole genome shotgun (WGS) entry which is preliminary data.</text>
</comment>
<dbReference type="Proteomes" id="UP001177021">
    <property type="component" value="Unassembled WGS sequence"/>
</dbReference>
<reference evidence="1" key="1">
    <citation type="submission" date="2023-10" db="EMBL/GenBank/DDBJ databases">
        <authorList>
            <person name="Rodriguez Cubillos JULIANA M."/>
            <person name="De Vega J."/>
        </authorList>
    </citation>
    <scope>NUCLEOTIDE SEQUENCE</scope>
</reference>
<evidence type="ECO:0000313" key="1">
    <source>
        <dbReference type="EMBL" id="CAJ2627797.1"/>
    </source>
</evidence>
<dbReference type="EMBL" id="CASHSV030000001">
    <property type="protein sequence ID" value="CAJ2627797.1"/>
    <property type="molecule type" value="Genomic_DNA"/>
</dbReference>
<protein>
    <submittedName>
        <fullName evidence="1">Uncharacterized protein</fullName>
    </submittedName>
</protein>
<accession>A0ACB0I9B6</accession>
<name>A0ACB0I9B6_TRIPR</name>
<proteinExistence type="predicted"/>
<keyword evidence="2" id="KW-1185">Reference proteome</keyword>
<sequence>MILISFYFDFAKVELLGSGANEDSPVEISNSESQSPGVSGTSTVGGISESSKVLPNRHNLKKLDYDYESFSSEESSDEELTPKRCRTKD</sequence>
<organism evidence="1 2">
    <name type="scientific">Trifolium pratense</name>
    <name type="common">Red clover</name>
    <dbReference type="NCBI Taxonomy" id="57577"/>
    <lineage>
        <taxon>Eukaryota</taxon>
        <taxon>Viridiplantae</taxon>
        <taxon>Streptophyta</taxon>
        <taxon>Embryophyta</taxon>
        <taxon>Tracheophyta</taxon>
        <taxon>Spermatophyta</taxon>
        <taxon>Magnoliopsida</taxon>
        <taxon>eudicotyledons</taxon>
        <taxon>Gunneridae</taxon>
        <taxon>Pentapetalae</taxon>
        <taxon>rosids</taxon>
        <taxon>fabids</taxon>
        <taxon>Fabales</taxon>
        <taxon>Fabaceae</taxon>
        <taxon>Papilionoideae</taxon>
        <taxon>50 kb inversion clade</taxon>
        <taxon>NPAAA clade</taxon>
        <taxon>Hologalegina</taxon>
        <taxon>IRL clade</taxon>
        <taxon>Trifolieae</taxon>
        <taxon>Trifolium</taxon>
    </lineage>
</organism>